<sequence>MVGGKALPRPQTPTPPGPCGPWTHFRWRSLWPDHAGEHRSPATASAGRADTASFFFRGAPLIHLLSGFRRETNLSTPSQ</sequence>
<proteinExistence type="predicted"/>
<feature type="compositionally biased region" description="Pro residues" evidence="1">
    <location>
        <begin position="10"/>
        <end position="19"/>
    </location>
</feature>
<accession>A0A4Y1MSZ2</accession>
<organism evidence="2">
    <name type="scientific">Roseomonas mucosa</name>
    <dbReference type="NCBI Taxonomy" id="207340"/>
    <lineage>
        <taxon>Bacteria</taxon>
        <taxon>Pseudomonadati</taxon>
        <taxon>Pseudomonadota</taxon>
        <taxon>Alphaproteobacteria</taxon>
        <taxon>Acetobacterales</taxon>
        <taxon>Roseomonadaceae</taxon>
        <taxon>Roseomonas</taxon>
    </lineage>
</organism>
<reference evidence="2" key="1">
    <citation type="submission" date="2017-12" db="EMBL/GenBank/DDBJ databases">
        <authorList>
            <person name="Martens C."/>
            <person name="Dahlstrom E."/>
            <person name="Barbian K."/>
            <person name="Sykora L."/>
            <person name="Ricklefs S."/>
            <person name="Bruno D."/>
            <person name="Anzick I."/>
            <person name="Myles I."/>
            <person name="Datta S.K."/>
        </authorList>
    </citation>
    <scope>NUCLEOTIDE SEQUENCE</scope>
    <source>
        <strain evidence="2">AD2</strain>
    </source>
</reference>
<evidence type="ECO:0000313" key="2">
    <source>
        <dbReference type="EMBL" id="AWV21111.1"/>
    </source>
</evidence>
<gene>
    <name evidence="2" type="ORF">RADP37_03986</name>
</gene>
<dbReference type="AlphaFoldDB" id="A0A4Y1MSZ2"/>
<feature type="region of interest" description="Disordered" evidence="1">
    <location>
        <begin position="1"/>
        <end position="22"/>
    </location>
</feature>
<evidence type="ECO:0000256" key="1">
    <source>
        <dbReference type="SAM" id="MobiDB-lite"/>
    </source>
</evidence>
<name>A0A4Y1MSZ2_9PROT</name>
<protein>
    <submittedName>
        <fullName evidence="2">Uncharacterized protein</fullName>
    </submittedName>
</protein>
<dbReference type="EMBL" id="CP025189">
    <property type="protein sequence ID" value="AWV21111.1"/>
    <property type="molecule type" value="Genomic_DNA"/>
</dbReference>